<gene>
    <name evidence="4" type="ORF">NCTC11653_00162</name>
</gene>
<dbReference type="EMBL" id="UAVP01000003">
    <property type="protein sequence ID" value="SQA74283.1"/>
    <property type="molecule type" value="Genomic_DNA"/>
</dbReference>
<dbReference type="Pfam" id="PF07719">
    <property type="entry name" value="TPR_2"/>
    <property type="match status" value="1"/>
</dbReference>
<accession>A0AAX2I8G8</accession>
<feature type="repeat" description="TPR" evidence="3">
    <location>
        <begin position="244"/>
        <end position="277"/>
    </location>
</feature>
<dbReference type="GO" id="GO:0032259">
    <property type="term" value="P:methylation"/>
    <property type="evidence" value="ECO:0007669"/>
    <property type="project" value="UniProtKB-KW"/>
</dbReference>
<dbReference type="Pfam" id="PF13181">
    <property type="entry name" value="TPR_8"/>
    <property type="match status" value="2"/>
</dbReference>
<dbReference type="Gene3D" id="1.25.40.10">
    <property type="entry name" value="Tetratricopeptide repeat domain"/>
    <property type="match status" value="2"/>
</dbReference>
<keyword evidence="4" id="KW-0808">Transferase</keyword>
<dbReference type="SMART" id="SM00028">
    <property type="entry name" value="TPR"/>
    <property type="match status" value="5"/>
</dbReference>
<feature type="repeat" description="TPR" evidence="3">
    <location>
        <begin position="312"/>
        <end position="345"/>
    </location>
</feature>
<sequence>MRIINKYIKQKTVLKLQNNMRKPLLMAAALLISAVAFGQKKELKEIEKQIRKGDLTSAQSGLNAIKGSVEGTEFAPQFYFLEAQANIELTKKNKSLASLQNATAAFAKVKQLEGGKGKYTNQLQSLADEAINFAVGQAQEKYKAKDYKNASVAFEQVYRLSARDTVFLYNAAVVAVEGKDYDKAVKLYSELKDLGYDGAETLYIATNKQTKQDETFSDKNQAELMVKAGTHEKARVEKTPSKRADIIKNIAFIYVEQKKVDEAIKAFEDAKKAYPKDANIILAEANVYLQLDNKEKFKQLMQEAAQLDPNNADLHYNIGVINMQQGNILEARKGFEQALKIKPNYADAALNISTTYINEGNGLIEQMNKLGNSKADIAKFEALRDQKDGLFKKGAEVLENYTKANGNVENILEQLKNIYGALGDSANFQRVKKLLGQ</sequence>
<keyword evidence="4" id="KW-0489">Methyltransferase</keyword>
<evidence type="ECO:0000313" key="5">
    <source>
        <dbReference type="Proteomes" id="UP000249902"/>
    </source>
</evidence>
<dbReference type="PROSITE" id="PS50005">
    <property type="entry name" value="TPR"/>
    <property type="match status" value="3"/>
</dbReference>
<proteinExistence type="predicted"/>
<name>A0AAX2I8G8_CAPSP</name>
<organism evidence="4 5">
    <name type="scientific">Capnocytophaga sputigena</name>
    <dbReference type="NCBI Taxonomy" id="1019"/>
    <lineage>
        <taxon>Bacteria</taxon>
        <taxon>Pseudomonadati</taxon>
        <taxon>Bacteroidota</taxon>
        <taxon>Flavobacteriia</taxon>
        <taxon>Flavobacteriales</taxon>
        <taxon>Flavobacteriaceae</taxon>
        <taxon>Capnocytophaga</taxon>
    </lineage>
</organism>
<reference evidence="4 5" key="1">
    <citation type="submission" date="2018-06" db="EMBL/GenBank/DDBJ databases">
        <authorList>
            <consortium name="Pathogen Informatics"/>
            <person name="Doyle S."/>
        </authorList>
    </citation>
    <scope>NUCLEOTIDE SEQUENCE [LARGE SCALE GENOMIC DNA]</scope>
    <source>
        <strain evidence="4 5">NCTC11653</strain>
    </source>
</reference>
<dbReference type="Pfam" id="PF13432">
    <property type="entry name" value="TPR_16"/>
    <property type="match status" value="1"/>
</dbReference>
<evidence type="ECO:0000256" key="1">
    <source>
        <dbReference type="ARBA" id="ARBA00022737"/>
    </source>
</evidence>
<evidence type="ECO:0000256" key="3">
    <source>
        <dbReference type="PROSITE-ProRule" id="PRU00339"/>
    </source>
</evidence>
<dbReference type="InterPro" id="IPR011990">
    <property type="entry name" value="TPR-like_helical_dom_sf"/>
</dbReference>
<feature type="repeat" description="TPR" evidence="3">
    <location>
        <begin position="278"/>
        <end position="311"/>
    </location>
</feature>
<dbReference type="AlphaFoldDB" id="A0AAX2I8G8"/>
<dbReference type="PANTHER" id="PTHR44216">
    <property type="entry name" value="PROTEIN O-MANNOSYL-TRANSFERASE TMTC2"/>
    <property type="match status" value="1"/>
</dbReference>
<dbReference type="SUPFAM" id="SSF48452">
    <property type="entry name" value="TPR-like"/>
    <property type="match status" value="2"/>
</dbReference>
<dbReference type="InterPro" id="IPR019734">
    <property type="entry name" value="TPR_rpt"/>
</dbReference>
<dbReference type="PROSITE" id="PS50293">
    <property type="entry name" value="TPR_REGION"/>
    <property type="match status" value="1"/>
</dbReference>
<keyword evidence="1" id="KW-0677">Repeat</keyword>
<dbReference type="PANTHER" id="PTHR44216:SF3">
    <property type="entry name" value="PROTEIN O-MANNOSYL-TRANSFERASE TMTC2"/>
    <property type="match status" value="1"/>
</dbReference>
<comment type="caution">
    <text evidence="4">The sequence shown here is derived from an EMBL/GenBank/DDBJ whole genome shotgun (WGS) entry which is preliminary data.</text>
</comment>
<protein>
    <submittedName>
        <fullName evidence="4">Predicted methyltransferase (Contains TPR repeat)</fullName>
    </submittedName>
</protein>
<evidence type="ECO:0000256" key="2">
    <source>
        <dbReference type="ARBA" id="ARBA00022803"/>
    </source>
</evidence>
<keyword evidence="2 3" id="KW-0802">TPR repeat</keyword>
<dbReference type="InterPro" id="IPR052384">
    <property type="entry name" value="TMTC_O-mannosyltransferase"/>
</dbReference>
<evidence type="ECO:0000313" key="4">
    <source>
        <dbReference type="EMBL" id="SQA74283.1"/>
    </source>
</evidence>
<dbReference type="Proteomes" id="UP000249902">
    <property type="component" value="Unassembled WGS sequence"/>
</dbReference>
<dbReference type="InterPro" id="IPR013105">
    <property type="entry name" value="TPR_2"/>
</dbReference>
<dbReference type="GO" id="GO:0008168">
    <property type="term" value="F:methyltransferase activity"/>
    <property type="evidence" value="ECO:0007669"/>
    <property type="project" value="UniProtKB-KW"/>
</dbReference>